<dbReference type="Proteomes" id="UP000529446">
    <property type="component" value="Unassembled WGS sequence"/>
</dbReference>
<dbReference type="Pfam" id="PF01381">
    <property type="entry name" value="HTH_3"/>
    <property type="match status" value="1"/>
</dbReference>
<dbReference type="SMART" id="SM00530">
    <property type="entry name" value="HTH_XRE"/>
    <property type="match status" value="1"/>
</dbReference>
<dbReference type="PROSITE" id="PS50943">
    <property type="entry name" value="HTH_CROC1"/>
    <property type="match status" value="1"/>
</dbReference>
<name>A0A7X0YK13_9LIST</name>
<evidence type="ECO:0000313" key="2">
    <source>
        <dbReference type="Proteomes" id="UP000529446"/>
    </source>
</evidence>
<comment type="caution">
    <text evidence="1">The sequence shown here is derived from an EMBL/GenBank/DDBJ whole genome shotgun (WGS) entry which is preliminary data.</text>
</comment>
<dbReference type="AlphaFoldDB" id="A0A7X0YK13"/>
<dbReference type="GO" id="GO:0003677">
    <property type="term" value="F:DNA binding"/>
    <property type="evidence" value="ECO:0007669"/>
    <property type="project" value="InterPro"/>
</dbReference>
<accession>A0A7X0YK13</accession>
<dbReference type="InterPro" id="IPR010982">
    <property type="entry name" value="Lambda_DNA-bd_dom_sf"/>
</dbReference>
<protein>
    <submittedName>
        <fullName evidence="1">Helix-turn-helix transcriptional regulator</fullName>
    </submittedName>
</protein>
<dbReference type="CDD" id="cd00093">
    <property type="entry name" value="HTH_XRE"/>
    <property type="match status" value="1"/>
</dbReference>
<gene>
    <name evidence="1" type="ORF">HCB06_03775</name>
</gene>
<sequence>MPITKDSHLIMRDIRKSKGISQKFVSEKLGYKSSAAYANIEYGNTKLTLETAAKVANILGCSVEDFLQIKVKQKV</sequence>
<dbReference type="InterPro" id="IPR001387">
    <property type="entry name" value="Cro/C1-type_HTH"/>
</dbReference>
<evidence type="ECO:0000313" key="1">
    <source>
        <dbReference type="EMBL" id="MBC2115730.1"/>
    </source>
</evidence>
<dbReference type="EMBL" id="JAARXI010000002">
    <property type="protein sequence ID" value="MBC2115730.1"/>
    <property type="molecule type" value="Genomic_DNA"/>
</dbReference>
<organism evidence="1 2">
    <name type="scientific">Listeria booriae</name>
    <dbReference type="NCBI Taxonomy" id="1552123"/>
    <lineage>
        <taxon>Bacteria</taxon>
        <taxon>Bacillati</taxon>
        <taxon>Bacillota</taxon>
        <taxon>Bacilli</taxon>
        <taxon>Bacillales</taxon>
        <taxon>Listeriaceae</taxon>
        <taxon>Listeria</taxon>
    </lineage>
</organism>
<dbReference type="SUPFAM" id="SSF47413">
    <property type="entry name" value="lambda repressor-like DNA-binding domains"/>
    <property type="match status" value="1"/>
</dbReference>
<dbReference type="Gene3D" id="1.10.260.40">
    <property type="entry name" value="lambda repressor-like DNA-binding domains"/>
    <property type="match status" value="1"/>
</dbReference>
<dbReference type="RefSeq" id="WP_185521882.1">
    <property type="nucleotide sequence ID" value="NZ_JAARXI010000002.1"/>
</dbReference>
<reference evidence="1 2" key="1">
    <citation type="submission" date="2020-03" db="EMBL/GenBank/DDBJ databases">
        <title>Soil Listeria distribution.</title>
        <authorList>
            <person name="Liao J."/>
            <person name="Wiedmann M."/>
        </authorList>
    </citation>
    <scope>NUCLEOTIDE SEQUENCE [LARGE SCALE GENOMIC DNA]</scope>
    <source>
        <strain evidence="1 2">FSL L7-0360</strain>
    </source>
</reference>
<proteinExistence type="predicted"/>